<reference evidence="1 2" key="1">
    <citation type="submission" date="2016-01" db="EMBL/GenBank/DDBJ databases">
        <title>Highly variable Streptococcus oralis are common among viridans streptococci isolated from primates.</title>
        <authorList>
            <person name="Denapaite D."/>
            <person name="Rieger M."/>
            <person name="Koendgen S."/>
            <person name="Brueckner R."/>
            <person name="Ochigava I."/>
            <person name="Kappeler P."/>
            <person name="Maetz-Rensing K."/>
            <person name="Leendertz F."/>
            <person name="Hakenbeck R."/>
        </authorList>
    </citation>
    <scope>NUCLEOTIDE SEQUENCE [LARGE SCALE GENOMIC DNA]</scope>
    <source>
        <strain evidence="1 2">DD07</strain>
    </source>
</reference>
<name>A0A139N036_STRGN</name>
<dbReference type="EMBL" id="LQRC01000242">
    <property type="protein sequence ID" value="KXT69350.1"/>
    <property type="molecule type" value="Genomic_DNA"/>
</dbReference>
<dbReference type="AlphaFoldDB" id="A0A139N036"/>
<dbReference type="Proteomes" id="UP000070096">
    <property type="component" value="Unassembled WGS sequence"/>
</dbReference>
<proteinExistence type="predicted"/>
<evidence type="ECO:0000313" key="1">
    <source>
        <dbReference type="EMBL" id="KXT69350.1"/>
    </source>
</evidence>
<sequence length="69" mass="7961">MENERKTYYVSGQATKHTLSPDHTIDVGYETEAQNEYMAAVNFYKFMSSFCSGDRSILVIEVEEIKNDK</sequence>
<organism evidence="1 2">
    <name type="scientific">Streptococcus gordonii</name>
    <dbReference type="NCBI Taxonomy" id="1302"/>
    <lineage>
        <taxon>Bacteria</taxon>
        <taxon>Bacillati</taxon>
        <taxon>Bacillota</taxon>
        <taxon>Bacilli</taxon>
        <taxon>Lactobacillales</taxon>
        <taxon>Streptococcaceae</taxon>
        <taxon>Streptococcus</taxon>
    </lineage>
</organism>
<accession>A0A139N036</accession>
<comment type="caution">
    <text evidence="1">The sequence shown here is derived from an EMBL/GenBank/DDBJ whole genome shotgun (WGS) entry which is preliminary data.</text>
</comment>
<evidence type="ECO:0000313" key="2">
    <source>
        <dbReference type="Proteomes" id="UP000070096"/>
    </source>
</evidence>
<gene>
    <name evidence="1" type="ORF">SGODD07_01839</name>
</gene>
<protein>
    <submittedName>
        <fullName evidence="1">Uncharacterized protein</fullName>
    </submittedName>
</protein>
<dbReference type="PATRIC" id="fig|1302.21.peg.2035"/>